<keyword evidence="1" id="KW-1133">Transmembrane helix</keyword>
<evidence type="ECO:0000256" key="2">
    <source>
        <dbReference type="SAM" id="SignalP"/>
    </source>
</evidence>
<evidence type="ECO:0000313" key="4">
    <source>
        <dbReference type="EMBL" id="HIX82765.1"/>
    </source>
</evidence>
<reference evidence="4" key="2">
    <citation type="submission" date="2021-04" db="EMBL/GenBank/DDBJ databases">
        <authorList>
            <person name="Gilroy R."/>
        </authorList>
    </citation>
    <scope>NUCLEOTIDE SEQUENCE</scope>
    <source>
        <strain evidence="4">ChiGjej1B1-14440</strain>
    </source>
</reference>
<dbReference type="Gene3D" id="3.40.50.410">
    <property type="entry name" value="von Willebrand factor, type A domain"/>
    <property type="match status" value="1"/>
</dbReference>
<dbReference type="SMART" id="SM00327">
    <property type="entry name" value="VWA"/>
    <property type="match status" value="1"/>
</dbReference>
<keyword evidence="1" id="KW-0472">Membrane</keyword>
<dbReference type="Pfam" id="PF00092">
    <property type="entry name" value="VWA"/>
    <property type="match status" value="1"/>
</dbReference>
<sequence>MKKKIGLLIVAISMVISLLIQPVFATNTNDDDELLDVVLVLDQSGSMKQNDPNGLMKEAAKTFITMLPSNSRGNIITFNRSRSMWKNDLTELSDDDTTKSAASWVSDVEYTGDTDMSNAVADAINMFDVNDGRVHAILLFSDGRNDFGYEKNKEIESDERLNDALALAKNAGIQVYCIGYGEEMVNTSDVPYQKLDSIAIADSDNRITTQTDAKSINDYFNTVIAELMGSNTIPVVDNKIEIASNVKEANINISCNDKVNDAGIKLIDNNGNEVNFNNNQNAKLYLYEYSAVIKLYEPVAGTYTIVTNKNINISATYIPYYQYVLNTSIIDNNGNEVSSLSNGDTLTIVTSIQQDGKIVTTPDTYKNLNAVATVTAMDNKKSQEVPLSYNNGQLIGSVVLDHVALYSIDIVVSSDSFNLTDHVEIQADKQPIAIDKQIAIDKLGKQTLDKTFKSSVTKDISMDTLTSIIDDPDDVGFKVSDVKSSDTDKVTVKLSDDGIRLTGTNWGSSTVTVSYEDDLGNKVSTSFSVKVVDKALVVFFAAIPFIIGLIVLIIVLLILRKSRLIKGDFTITSITVNNDLQSFSIGILKTYPSNIFLRKRKTLATGITQYSNDVYNQAYNQRSEMLYNILNQETTIKKALDSVKFIGTYLGRNGLKLVVKHPNVSYGNNMRYGIAVKESWKTDKSFAIYVRDESGLELLIEGNYRPNRFAKKKDEFNDNMAMFEQNSGSATSFGNDFNSDFDDFNNFK</sequence>
<feature type="domain" description="VWFA" evidence="3">
    <location>
        <begin position="36"/>
        <end position="223"/>
    </location>
</feature>
<reference evidence="4" key="1">
    <citation type="journal article" date="2021" name="PeerJ">
        <title>Extensive microbial diversity within the chicken gut microbiome revealed by metagenomics and culture.</title>
        <authorList>
            <person name="Gilroy R."/>
            <person name="Ravi A."/>
            <person name="Getino M."/>
            <person name="Pursley I."/>
            <person name="Horton D.L."/>
            <person name="Alikhan N.F."/>
            <person name="Baker D."/>
            <person name="Gharbi K."/>
            <person name="Hall N."/>
            <person name="Watson M."/>
            <person name="Adriaenssens E.M."/>
            <person name="Foster-Nyarko E."/>
            <person name="Jarju S."/>
            <person name="Secka A."/>
            <person name="Antonio M."/>
            <person name="Oren A."/>
            <person name="Chaudhuri R.R."/>
            <person name="La Ragione R."/>
            <person name="Hildebrand F."/>
            <person name="Pallen M.J."/>
        </authorList>
    </citation>
    <scope>NUCLEOTIDE SEQUENCE</scope>
    <source>
        <strain evidence="4">ChiGjej1B1-14440</strain>
    </source>
</reference>
<evidence type="ECO:0000259" key="3">
    <source>
        <dbReference type="PROSITE" id="PS50234"/>
    </source>
</evidence>
<dbReference type="EMBL" id="DXET01000285">
    <property type="protein sequence ID" value="HIX82765.1"/>
    <property type="molecule type" value="Genomic_DNA"/>
</dbReference>
<feature type="transmembrane region" description="Helical" evidence="1">
    <location>
        <begin position="535"/>
        <end position="559"/>
    </location>
</feature>
<dbReference type="PROSITE" id="PS50234">
    <property type="entry name" value="VWFA"/>
    <property type="match status" value="1"/>
</dbReference>
<feature type="signal peptide" evidence="2">
    <location>
        <begin position="1"/>
        <end position="25"/>
    </location>
</feature>
<dbReference type="InterPro" id="IPR002035">
    <property type="entry name" value="VWF_A"/>
</dbReference>
<evidence type="ECO:0000256" key="1">
    <source>
        <dbReference type="SAM" id="Phobius"/>
    </source>
</evidence>
<dbReference type="AlphaFoldDB" id="A0A9D2BN17"/>
<comment type="caution">
    <text evidence="4">The sequence shown here is derived from an EMBL/GenBank/DDBJ whole genome shotgun (WGS) entry which is preliminary data.</text>
</comment>
<name>A0A9D2BN17_9FIRM</name>
<evidence type="ECO:0000313" key="5">
    <source>
        <dbReference type="Proteomes" id="UP000886724"/>
    </source>
</evidence>
<dbReference type="InterPro" id="IPR051266">
    <property type="entry name" value="CLCR"/>
</dbReference>
<gene>
    <name evidence="4" type="ORF">H9980_12480</name>
</gene>
<keyword evidence="2" id="KW-0732">Signal</keyword>
<dbReference type="PANTHER" id="PTHR10579:SF43">
    <property type="entry name" value="ZINC FINGER (C3HC4-TYPE RING FINGER) FAMILY PROTEIN"/>
    <property type="match status" value="1"/>
</dbReference>
<feature type="chain" id="PRO_5038846038" evidence="2">
    <location>
        <begin position="26"/>
        <end position="748"/>
    </location>
</feature>
<dbReference type="SUPFAM" id="SSF53300">
    <property type="entry name" value="vWA-like"/>
    <property type="match status" value="1"/>
</dbReference>
<dbReference type="CDD" id="cd00198">
    <property type="entry name" value="vWFA"/>
    <property type="match status" value="1"/>
</dbReference>
<accession>A0A9D2BN17</accession>
<dbReference type="Proteomes" id="UP000886724">
    <property type="component" value="Unassembled WGS sequence"/>
</dbReference>
<dbReference type="InterPro" id="IPR036465">
    <property type="entry name" value="vWFA_dom_sf"/>
</dbReference>
<keyword evidence="1" id="KW-0812">Transmembrane</keyword>
<protein>
    <submittedName>
        <fullName evidence="4">VWA domain-containing protein</fullName>
    </submittedName>
</protein>
<proteinExistence type="predicted"/>
<dbReference type="PANTHER" id="PTHR10579">
    <property type="entry name" value="CALCIUM-ACTIVATED CHLORIDE CHANNEL REGULATOR"/>
    <property type="match status" value="1"/>
</dbReference>
<organism evidence="4 5">
    <name type="scientific">Candidatus Erysipelatoclostridium merdavium</name>
    <dbReference type="NCBI Taxonomy" id="2838566"/>
    <lineage>
        <taxon>Bacteria</taxon>
        <taxon>Bacillati</taxon>
        <taxon>Bacillota</taxon>
        <taxon>Erysipelotrichia</taxon>
        <taxon>Erysipelotrichales</taxon>
        <taxon>Erysipelotrichales incertae sedis</taxon>
    </lineage>
</organism>